<organism evidence="1 2">
    <name type="scientific">Nannocystis punicea</name>
    <dbReference type="NCBI Taxonomy" id="2995304"/>
    <lineage>
        <taxon>Bacteria</taxon>
        <taxon>Pseudomonadati</taxon>
        <taxon>Myxococcota</taxon>
        <taxon>Polyangia</taxon>
        <taxon>Nannocystales</taxon>
        <taxon>Nannocystaceae</taxon>
        <taxon>Nannocystis</taxon>
    </lineage>
</organism>
<dbReference type="Proteomes" id="UP001164459">
    <property type="component" value="Chromosome"/>
</dbReference>
<sequence>MASIFHHLREEHERLQRSIVRLRGLEPGADPLQPFQQLRRQYVAYARAAAAVLYSYLIHVKTTQQRALDGLEEHRRLEERLLDAERVPPDDVRWRPTIASLCEELAQHLRDEERGLFSSARVALSDREATGLGACFTAERARLHRDLSSLTGHRPERLASPSAIRRIPIP</sequence>
<accession>A0ABY7GS72</accession>
<evidence type="ECO:0008006" key="3">
    <source>
        <dbReference type="Google" id="ProtNLM"/>
    </source>
</evidence>
<proteinExistence type="predicted"/>
<keyword evidence="2" id="KW-1185">Reference proteome</keyword>
<dbReference type="PANTHER" id="PTHR35585:SF1">
    <property type="entry name" value="HHE DOMAIN PROTEIN (AFU_ORTHOLOGUE AFUA_4G00730)"/>
    <property type="match status" value="1"/>
</dbReference>
<reference evidence="1" key="1">
    <citation type="submission" date="2022-11" db="EMBL/GenBank/DDBJ databases">
        <title>Minimal conservation of predation-associated metabolite biosynthetic gene clusters underscores biosynthetic potential of Myxococcota including descriptions for ten novel species: Archangium lansinium sp. nov., Myxococcus landrumus sp. nov., Nannocystis bai.</title>
        <authorList>
            <person name="Ahearne A."/>
            <person name="Stevens C."/>
            <person name="Dowd S."/>
        </authorList>
    </citation>
    <scope>NUCLEOTIDE SEQUENCE</scope>
    <source>
        <strain evidence="1">Fl3</strain>
    </source>
</reference>
<dbReference type="RefSeq" id="WP_269032112.1">
    <property type="nucleotide sequence ID" value="NZ_CP114040.1"/>
</dbReference>
<name>A0ABY7GS72_9BACT</name>
<gene>
    <name evidence="1" type="ORF">O0S08_26725</name>
</gene>
<dbReference type="EMBL" id="CP114040">
    <property type="protein sequence ID" value="WAS89802.1"/>
    <property type="molecule type" value="Genomic_DNA"/>
</dbReference>
<dbReference type="PANTHER" id="PTHR35585">
    <property type="entry name" value="HHE DOMAIN PROTEIN (AFU_ORTHOLOGUE AFUA_4G00730)"/>
    <property type="match status" value="1"/>
</dbReference>
<evidence type="ECO:0000313" key="1">
    <source>
        <dbReference type="EMBL" id="WAS89802.1"/>
    </source>
</evidence>
<evidence type="ECO:0000313" key="2">
    <source>
        <dbReference type="Proteomes" id="UP001164459"/>
    </source>
</evidence>
<protein>
    <recommendedName>
        <fullName evidence="3">Hemerythrin HHE cation binding domain-containing protein</fullName>
    </recommendedName>
</protein>